<dbReference type="GO" id="GO:0005765">
    <property type="term" value="C:lysosomal membrane"/>
    <property type="evidence" value="ECO:0007669"/>
    <property type="project" value="TreeGrafter"/>
</dbReference>
<dbReference type="GO" id="GO:0008289">
    <property type="term" value="F:lipid binding"/>
    <property type="evidence" value="ECO:0007669"/>
    <property type="project" value="InterPro"/>
</dbReference>
<sequence length="235" mass="26672">MAASFEFQGRKYVLDDTAKQYKTAFDDCRGALEETAAIFREPGFDTDMNGWKPDHSSQTTKMFYSDRKNGRYFCGKTQLPLTTEKALAAVFADVESSVKWNDSYKFSKKHMQLGEDLDISHYATNKKLIVEGREFICARAVFRDADGSILFAAKSTELKEIKEGEHGVRAHLYISAGRVRPLPNDATKCTYDYVVCVDMKGMMWKSVLNPVLGRLLHEDVENVRRHCEKLAAEGK</sequence>
<dbReference type="EMBL" id="CATQJA010002637">
    <property type="protein sequence ID" value="CAJ0575352.1"/>
    <property type="molecule type" value="Genomic_DNA"/>
</dbReference>
<dbReference type="CDD" id="cd00177">
    <property type="entry name" value="START"/>
    <property type="match status" value="1"/>
</dbReference>
<dbReference type="InterPro" id="IPR051869">
    <property type="entry name" value="STARD3"/>
</dbReference>
<dbReference type="PROSITE" id="PS50848">
    <property type="entry name" value="START"/>
    <property type="match status" value="1"/>
</dbReference>
<dbReference type="GO" id="GO:0099044">
    <property type="term" value="P:vesicle tethering to endoplasmic reticulum"/>
    <property type="evidence" value="ECO:0007669"/>
    <property type="project" value="TreeGrafter"/>
</dbReference>
<dbReference type="AlphaFoldDB" id="A0AA36CWT6"/>
<accession>A0AA36CWT6</accession>
<dbReference type="InterPro" id="IPR002913">
    <property type="entry name" value="START_lipid-bd_dom"/>
</dbReference>
<proteinExistence type="predicted"/>
<dbReference type="Proteomes" id="UP001177023">
    <property type="component" value="Unassembled WGS sequence"/>
</dbReference>
<feature type="non-terminal residue" evidence="2">
    <location>
        <position position="1"/>
    </location>
</feature>
<keyword evidence="3" id="KW-1185">Reference proteome</keyword>
<evidence type="ECO:0000313" key="2">
    <source>
        <dbReference type="EMBL" id="CAJ0575352.1"/>
    </source>
</evidence>
<dbReference type="Gene3D" id="3.30.530.20">
    <property type="match status" value="1"/>
</dbReference>
<dbReference type="InterPro" id="IPR023393">
    <property type="entry name" value="START-like_dom_sf"/>
</dbReference>
<evidence type="ECO:0000313" key="3">
    <source>
        <dbReference type="Proteomes" id="UP001177023"/>
    </source>
</evidence>
<dbReference type="GO" id="GO:0005789">
    <property type="term" value="C:endoplasmic reticulum membrane"/>
    <property type="evidence" value="ECO:0007669"/>
    <property type="project" value="TreeGrafter"/>
</dbReference>
<dbReference type="PANTHER" id="PTHR46121">
    <property type="entry name" value="STEROIDOGENIC ACUTE REGULATORY PROTEIN-LIKE"/>
    <property type="match status" value="1"/>
</dbReference>
<protein>
    <recommendedName>
        <fullName evidence="1">START domain-containing protein</fullName>
    </recommendedName>
</protein>
<gene>
    <name evidence="2" type="ORF">MSPICULIGERA_LOCUS13663</name>
</gene>
<name>A0AA36CWT6_9BILA</name>
<dbReference type="GO" id="GO:0140284">
    <property type="term" value="C:endoplasmic reticulum-endosome membrane contact site"/>
    <property type="evidence" value="ECO:0007669"/>
    <property type="project" value="TreeGrafter"/>
</dbReference>
<reference evidence="2" key="1">
    <citation type="submission" date="2023-06" db="EMBL/GenBank/DDBJ databases">
        <authorList>
            <person name="Delattre M."/>
        </authorList>
    </citation>
    <scope>NUCLEOTIDE SEQUENCE</scope>
    <source>
        <strain evidence="2">AF72</strain>
    </source>
</reference>
<feature type="domain" description="START" evidence="1">
    <location>
        <begin position="46"/>
        <end position="232"/>
    </location>
</feature>
<dbReference type="SMART" id="SM00234">
    <property type="entry name" value="START"/>
    <property type="match status" value="1"/>
</dbReference>
<comment type="caution">
    <text evidence="2">The sequence shown here is derived from an EMBL/GenBank/DDBJ whole genome shotgun (WGS) entry which is preliminary data.</text>
</comment>
<dbReference type="PANTHER" id="PTHR46121:SF3">
    <property type="entry name" value="STEROIDOGENIC ACUTE REGULATORY-LIKE PROTEIN 1"/>
    <property type="match status" value="1"/>
</dbReference>
<organism evidence="2 3">
    <name type="scientific">Mesorhabditis spiculigera</name>
    <dbReference type="NCBI Taxonomy" id="96644"/>
    <lineage>
        <taxon>Eukaryota</taxon>
        <taxon>Metazoa</taxon>
        <taxon>Ecdysozoa</taxon>
        <taxon>Nematoda</taxon>
        <taxon>Chromadorea</taxon>
        <taxon>Rhabditida</taxon>
        <taxon>Rhabditina</taxon>
        <taxon>Rhabditomorpha</taxon>
        <taxon>Rhabditoidea</taxon>
        <taxon>Rhabditidae</taxon>
        <taxon>Mesorhabditinae</taxon>
        <taxon>Mesorhabditis</taxon>
    </lineage>
</organism>
<dbReference type="SUPFAM" id="SSF55961">
    <property type="entry name" value="Bet v1-like"/>
    <property type="match status" value="1"/>
</dbReference>
<dbReference type="GO" id="GO:0031902">
    <property type="term" value="C:late endosome membrane"/>
    <property type="evidence" value="ECO:0007669"/>
    <property type="project" value="TreeGrafter"/>
</dbReference>
<evidence type="ECO:0000259" key="1">
    <source>
        <dbReference type="PROSITE" id="PS50848"/>
    </source>
</evidence>
<dbReference type="Pfam" id="PF01852">
    <property type="entry name" value="START"/>
    <property type="match status" value="1"/>
</dbReference>